<dbReference type="CDD" id="cd03293">
    <property type="entry name" value="ABC_NrtD_SsuB_transporters"/>
    <property type="match status" value="1"/>
</dbReference>
<protein>
    <submittedName>
        <fullName evidence="5">NitT/TauT family transport system ATP-binding protein</fullName>
    </submittedName>
</protein>
<evidence type="ECO:0000256" key="2">
    <source>
        <dbReference type="ARBA" id="ARBA00022741"/>
    </source>
</evidence>
<proteinExistence type="predicted"/>
<evidence type="ECO:0000256" key="3">
    <source>
        <dbReference type="ARBA" id="ARBA00022840"/>
    </source>
</evidence>
<sequence length="269" mass="29095">MTRSEHILDLQAVTKEYPLKDGNLVALRDIDLKVDRGQVVSVLGPSGCGKTTLLEVVAGLLPVTRGQVLLQGEPMTSPSPKVGIVFQQDSTLPWRSVLSNIAFGMEMTGVPRAQANRRAQDMLDLVGLSEFGHVHPHQLSGGMRQRVAVARVLALEPELIVMDEPFGALDEQTRLHLGLELLDLVTRVGTTILLVTHSIQEAALLSDRVVVLSARPGEIQESFDVPLSKPRTLATLASADYARITHTLWTCLMSLEGVRVSDDVASASG</sequence>
<evidence type="ECO:0000313" key="5">
    <source>
        <dbReference type="EMBL" id="MDP9821153.1"/>
    </source>
</evidence>
<dbReference type="SMART" id="SM00382">
    <property type="entry name" value="AAA"/>
    <property type="match status" value="1"/>
</dbReference>
<dbReference type="PANTHER" id="PTHR42788">
    <property type="entry name" value="TAURINE IMPORT ATP-BINDING PROTEIN-RELATED"/>
    <property type="match status" value="1"/>
</dbReference>
<dbReference type="EMBL" id="JAUSQM010000001">
    <property type="protein sequence ID" value="MDP9821153.1"/>
    <property type="molecule type" value="Genomic_DNA"/>
</dbReference>
<dbReference type="PANTHER" id="PTHR42788:SF13">
    <property type="entry name" value="ALIPHATIC SULFONATES IMPORT ATP-BINDING PROTEIN SSUB"/>
    <property type="match status" value="1"/>
</dbReference>
<gene>
    <name evidence="5" type="ORF">J2S59_000962</name>
    <name evidence="6" type="ORF">J2S59_003486</name>
</gene>
<evidence type="ECO:0000313" key="6">
    <source>
        <dbReference type="EMBL" id="MDP9823677.1"/>
    </source>
</evidence>
<dbReference type="InterPro" id="IPR003439">
    <property type="entry name" value="ABC_transporter-like_ATP-bd"/>
</dbReference>
<evidence type="ECO:0000259" key="4">
    <source>
        <dbReference type="PROSITE" id="PS50893"/>
    </source>
</evidence>
<dbReference type="InterPro" id="IPR003593">
    <property type="entry name" value="AAA+_ATPase"/>
</dbReference>
<keyword evidence="2" id="KW-0547">Nucleotide-binding</keyword>
<dbReference type="SUPFAM" id="SSF52540">
    <property type="entry name" value="P-loop containing nucleoside triphosphate hydrolases"/>
    <property type="match status" value="1"/>
</dbReference>
<organism evidence="5 7">
    <name type="scientific">Nocardioides massiliensis</name>
    <dbReference type="NCBI Taxonomy" id="1325935"/>
    <lineage>
        <taxon>Bacteria</taxon>
        <taxon>Bacillati</taxon>
        <taxon>Actinomycetota</taxon>
        <taxon>Actinomycetes</taxon>
        <taxon>Propionibacteriales</taxon>
        <taxon>Nocardioidaceae</taxon>
        <taxon>Nocardioides</taxon>
    </lineage>
</organism>
<dbReference type="EMBL" id="JAUSQM010000001">
    <property type="protein sequence ID" value="MDP9823677.1"/>
    <property type="molecule type" value="Genomic_DNA"/>
</dbReference>
<dbReference type="RefSeq" id="WP_068122654.1">
    <property type="nucleotide sequence ID" value="NZ_CCXJ01000604.1"/>
</dbReference>
<name>A0ABT9NL49_9ACTN</name>
<reference evidence="5 7" key="1">
    <citation type="submission" date="2023-07" db="EMBL/GenBank/DDBJ databases">
        <title>Sequencing the genomes of 1000 actinobacteria strains.</title>
        <authorList>
            <person name="Klenk H.-P."/>
        </authorList>
    </citation>
    <scope>NUCLEOTIDE SEQUENCE [LARGE SCALE GENOMIC DNA]</scope>
    <source>
        <strain evidence="5 7">GD13</strain>
    </source>
</reference>
<dbReference type="Pfam" id="PF00005">
    <property type="entry name" value="ABC_tran"/>
    <property type="match status" value="1"/>
</dbReference>
<feature type="domain" description="ABC transporter" evidence="4">
    <location>
        <begin position="8"/>
        <end position="239"/>
    </location>
</feature>
<keyword evidence="3 5" id="KW-0067">ATP-binding</keyword>
<evidence type="ECO:0000313" key="7">
    <source>
        <dbReference type="Proteomes" id="UP001240447"/>
    </source>
</evidence>
<accession>A0ABT9NL49</accession>
<dbReference type="InterPro" id="IPR027417">
    <property type="entry name" value="P-loop_NTPase"/>
</dbReference>
<dbReference type="GO" id="GO:0005524">
    <property type="term" value="F:ATP binding"/>
    <property type="evidence" value="ECO:0007669"/>
    <property type="project" value="UniProtKB-KW"/>
</dbReference>
<keyword evidence="7" id="KW-1185">Reference proteome</keyword>
<dbReference type="PROSITE" id="PS00211">
    <property type="entry name" value="ABC_TRANSPORTER_1"/>
    <property type="match status" value="1"/>
</dbReference>
<dbReference type="InterPro" id="IPR050166">
    <property type="entry name" value="ABC_transporter_ATP-bind"/>
</dbReference>
<evidence type="ECO:0000256" key="1">
    <source>
        <dbReference type="ARBA" id="ARBA00022448"/>
    </source>
</evidence>
<dbReference type="Gene3D" id="3.40.50.300">
    <property type="entry name" value="P-loop containing nucleotide triphosphate hydrolases"/>
    <property type="match status" value="1"/>
</dbReference>
<dbReference type="Proteomes" id="UP001240447">
    <property type="component" value="Unassembled WGS sequence"/>
</dbReference>
<dbReference type="InterPro" id="IPR017871">
    <property type="entry name" value="ABC_transporter-like_CS"/>
</dbReference>
<dbReference type="PROSITE" id="PS50893">
    <property type="entry name" value="ABC_TRANSPORTER_2"/>
    <property type="match status" value="1"/>
</dbReference>
<comment type="caution">
    <text evidence="5">The sequence shown here is derived from an EMBL/GenBank/DDBJ whole genome shotgun (WGS) entry which is preliminary data.</text>
</comment>
<keyword evidence="1" id="KW-0813">Transport</keyword>